<feature type="region of interest" description="Disordered" evidence="1">
    <location>
        <begin position="1"/>
        <end position="27"/>
    </location>
</feature>
<dbReference type="AlphaFoldDB" id="A0A0C9WN71"/>
<dbReference type="EMBL" id="KN838660">
    <property type="protein sequence ID" value="KIJ98844.1"/>
    <property type="molecule type" value="Genomic_DNA"/>
</dbReference>
<evidence type="ECO:0000256" key="1">
    <source>
        <dbReference type="SAM" id="MobiDB-lite"/>
    </source>
</evidence>
<name>A0A0C9WN71_9AGAR</name>
<protein>
    <submittedName>
        <fullName evidence="2">Uncharacterized protein</fullName>
    </submittedName>
</protein>
<keyword evidence="3" id="KW-1185">Reference proteome</keyword>
<evidence type="ECO:0000313" key="3">
    <source>
        <dbReference type="Proteomes" id="UP000054477"/>
    </source>
</evidence>
<gene>
    <name evidence="2" type="ORF">K443DRAFT_8871</name>
</gene>
<dbReference type="Proteomes" id="UP000054477">
    <property type="component" value="Unassembled WGS sequence"/>
</dbReference>
<reference evidence="3" key="2">
    <citation type="submission" date="2015-01" db="EMBL/GenBank/DDBJ databases">
        <title>Evolutionary Origins and Diversification of the Mycorrhizal Mutualists.</title>
        <authorList>
            <consortium name="DOE Joint Genome Institute"/>
            <consortium name="Mycorrhizal Genomics Consortium"/>
            <person name="Kohler A."/>
            <person name="Kuo A."/>
            <person name="Nagy L.G."/>
            <person name="Floudas D."/>
            <person name="Copeland A."/>
            <person name="Barry K.W."/>
            <person name="Cichocki N."/>
            <person name="Veneault-Fourrey C."/>
            <person name="LaButti K."/>
            <person name="Lindquist E.A."/>
            <person name="Lipzen A."/>
            <person name="Lundell T."/>
            <person name="Morin E."/>
            <person name="Murat C."/>
            <person name="Riley R."/>
            <person name="Ohm R."/>
            <person name="Sun H."/>
            <person name="Tunlid A."/>
            <person name="Henrissat B."/>
            <person name="Grigoriev I.V."/>
            <person name="Hibbett D.S."/>
            <person name="Martin F."/>
        </authorList>
    </citation>
    <scope>NUCLEOTIDE SEQUENCE [LARGE SCALE GENOMIC DNA]</scope>
    <source>
        <strain evidence="3">LaAM-08-1</strain>
    </source>
</reference>
<reference evidence="2 3" key="1">
    <citation type="submission" date="2014-04" db="EMBL/GenBank/DDBJ databases">
        <authorList>
            <consortium name="DOE Joint Genome Institute"/>
            <person name="Kuo A."/>
            <person name="Kohler A."/>
            <person name="Nagy L.G."/>
            <person name="Floudas D."/>
            <person name="Copeland A."/>
            <person name="Barry K.W."/>
            <person name="Cichocki N."/>
            <person name="Veneault-Fourrey C."/>
            <person name="LaButti K."/>
            <person name="Lindquist E.A."/>
            <person name="Lipzen A."/>
            <person name="Lundell T."/>
            <person name="Morin E."/>
            <person name="Murat C."/>
            <person name="Sun H."/>
            <person name="Tunlid A."/>
            <person name="Henrissat B."/>
            <person name="Grigoriev I.V."/>
            <person name="Hibbett D.S."/>
            <person name="Martin F."/>
            <person name="Nordberg H.P."/>
            <person name="Cantor M.N."/>
            <person name="Hua S.X."/>
        </authorList>
    </citation>
    <scope>NUCLEOTIDE SEQUENCE [LARGE SCALE GENOMIC DNA]</scope>
    <source>
        <strain evidence="2 3">LaAM-08-1</strain>
    </source>
</reference>
<dbReference type="HOGENOM" id="CLU_2606391_0_0_1"/>
<organism evidence="2 3">
    <name type="scientific">Laccaria amethystina LaAM-08-1</name>
    <dbReference type="NCBI Taxonomy" id="1095629"/>
    <lineage>
        <taxon>Eukaryota</taxon>
        <taxon>Fungi</taxon>
        <taxon>Dikarya</taxon>
        <taxon>Basidiomycota</taxon>
        <taxon>Agaricomycotina</taxon>
        <taxon>Agaricomycetes</taxon>
        <taxon>Agaricomycetidae</taxon>
        <taxon>Agaricales</taxon>
        <taxon>Agaricineae</taxon>
        <taxon>Hydnangiaceae</taxon>
        <taxon>Laccaria</taxon>
    </lineage>
</organism>
<evidence type="ECO:0000313" key="2">
    <source>
        <dbReference type="EMBL" id="KIJ98844.1"/>
    </source>
</evidence>
<sequence length="79" mass="9019">MNLVLQEPKEPTHQIPNRRPTQHTTSSRYSSTLSLYSILQFSLIDYEAYGNKSTDLFRFGTVFYGKKHPVVWGEGLLGA</sequence>
<proteinExistence type="predicted"/>
<accession>A0A0C9WN71</accession>